<name>A0A918QD41_9ACTN</name>
<gene>
    <name evidence="1" type="ORF">GCM10010365_74360</name>
</gene>
<dbReference type="Proteomes" id="UP000622166">
    <property type="component" value="Unassembled WGS sequence"/>
</dbReference>
<accession>A0A918QD41</accession>
<reference evidence="1" key="1">
    <citation type="journal article" date="2014" name="Int. J. Syst. Evol. Microbiol.">
        <title>Complete genome sequence of Corynebacterium casei LMG S-19264T (=DSM 44701T), isolated from a smear-ripened cheese.</title>
        <authorList>
            <consortium name="US DOE Joint Genome Institute (JGI-PGF)"/>
            <person name="Walter F."/>
            <person name="Albersmeier A."/>
            <person name="Kalinowski J."/>
            <person name="Ruckert C."/>
        </authorList>
    </citation>
    <scope>NUCLEOTIDE SEQUENCE</scope>
    <source>
        <strain evidence="1">JCM 4815</strain>
    </source>
</reference>
<protein>
    <submittedName>
        <fullName evidence="1">Uncharacterized protein</fullName>
    </submittedName>
</protein>
<evidence type="ECO:0000313" key="2">
    <source>
        <dbReference type="Proteomes" id="UP000622166"/>
    </source>
</evidence>
<keyword evidence="2" id="KW-1185">Reference proteome</keyword>
<dbReference type="AlphaFoldDB" id="A0A918QD41"/>
<dbReference type="EMBL" id="BMVW01000028">
    <property type="protein sequence ID" value="GGZ42763.1"/>
    <property type="molecule type" value="Genomic_DNA"/>
</dbReference>
<evidence type="ECO:0000313" key="1">
    <source>
        <dbReference type="EMBL" id="GGZ42763.1"/>
    </source>
</evidence>
<sequence length="86" mass="9451">MATGGGDRQGGPGSDKYPIEITDEMRQAMDTARRQGLQRDLRTLAADIRADAEGRYDSAEPGWQAGVEWTLRWIENTASQLTQGTP</sequence>
<dbReference type="RefSeq" id="WP_189867144.1">
    <property type="nucleotide sequence ID" value="NZ_BMVW01000028.1"/>
</dbReference>
<proteinExistence type="predicted"/>
<reference evidence="1" key="2">
    <citation type="submission" date="2020-09" db="EMBL/GenBank/DDBJ databases">
        <authorList>
            <person name="Sun Q."/>
            <person name="Ohkuma M."/>
        </authorList>
    </citation>
    <scope>NUCLEOTIDE SEQUENCE</scope>
    <source>
        <strain evidence="1">JCM 4815</strain>
    </source>
</reference>
<organism evidence="1 2">
    <name type="scientific">Streptomyces poonensis</name>
    <dbReference type="NCBI Taxonomy" id="68255"/>
    <lineage>
        <taxon>Bacteria</taxon>
        <taxon>Bacillati</taxon>
        <taxon>Actinomycetota</taxon>
        <taxon>Actinomycetes</taxon>
        <taxon>Kitasatosporales</taxon>
        <taxon>Streptomycetaceae</taxon>
        <taxon>Streptomyces</taxon>
    </lineage>
</organism>
<comment type="caution">
    <text evidence="1">The sequence shown here is derived from an EMBL/GenBank/DDBJ whole genome shotgun (WGS) entry which is preliminary data.</text>
</comment>